<dbReference type="InterPro" id="IPR014284">
    <property type="entry name" value="RNA_pol_sigma-70_dom"/>
</dbReference>
<keyword evidence="4 6" id="KW-0238">DNA-binding</keyword>
<evidence type="ECO:0000256" key="5">
    <source>
        <dbReference type="ARBA" id="ARBA00023163"/>
    </source>
</evidence>
<dbReference type="NCBIfam" id="TIGR02985">
    <property type="entry name" value="Sig70_bacteroi1"/>
    <property type="match status" value="1"/>
</dbReference>
<name>A0AAU8FQN1_9BACT</name>
<dbReference type="PANTHER" id="PTHR43133:SF46">
    <property type="entry name" value="RNA POLYMERASE SIGMA-70 FACTOR ECF SUBFAMILY"/>
    <property type="match status" value="1"/>
</dbReference>
<dbReference type="InterPro" id="IPR014327">
    <property type="entry name" value="RNA_pol_sigma70_bacteroid"/>
</dbReference>
<accession>A0AAU8FQN1</accession>
<evidence type="ECO:0000259" key="8">
    <source>
        <dbReference type="Pfam" id="PF08281"/>
    </source>
</evidence>
<evidence type="ECO:0000256" key="2">
    <source>
        <dbReference type="ARBA" id="ARBA00023015"/>
    </source>
</evidence>
<dbReference type="PANTHER" id="PTHR43133">
    <property type="entry name" value="RNA POLYMERASE ECF-TYPE SIGMA FACTO"/>
    <property type="match status" value="1"/>
</dbReference>
<evidence type="ECO:0000259" key="7">
    <source>
        <dbReference type="Pfam" id="PF04542"/>
    </source>
</evidence>
<dbReference type="RefSeq" id="WP_353721003.1">
    <property type="nucleotide sequence ID" value="NZ_CP159289.1"/>
</dbReference>
<dbReference type="InterPro" id="IPR013324">
    <property type="entry name" value="RNA_pol_sigma_r3/r4-like"/>
</dbReference>
<dbReference type="EMBL" id="CP159289">
    <property type="protein sequence ID" value="XCH25705.1"/>
    <property type="molecule type" value="Genomic_DNA"/>
</dbReference>
<dbReference type="InterPro" id="IPR007627">
    <property type="entry name" value="RNA_pol_sigma70_r2"/>
</dbReference>
<evidence type="ECO:0000256" key="1">
    <source>
        <dbReference type="ARBA" id="ARBA00010641"/>
    </source>
</evidence>
<dbReference type="Pfam" id="PF08281">
    <property type="entry name" value="Sigma70_r4_2"/>
    <property type="match status" value="1"/>
</dbReference>
<dbReference type="InterPro" id="IPR000838">
    <property type="entry name" value="RNA_pol_sigma70_ECF_CS"/>
</dbReference>
<gene>
    <name evidence="9" type="ORF">ABV298_04555</name>
</gene>
<comment type="similarity">
    <text evidence="1 6">Belongs to the sigma-70 factor family. ECF subfamily.</text>
</comment>
<organism evidence="9">
    <name type="scientific">Dyadobacter sp. 676</name>
    <dbReference type="NCBI Taxonomy" id="3088362"/>
    <lineage>
        <taxon>Bacteria</taxon>
        <taxon>Pseudomonadati</taxon>
        <taxon>Bacteroidota</taxon>
        <taxon>Cytophagia</taxon>
        <taxon>Cytophagales</taxon>
        <taxon>Spirosomataceae</taxon>
        <taxon>Dyadobacter</taxon>
    </lineage>
</organism>
<dbReference type="PROSITE" id="PS01063">
    <property type="entry name" value="SIGMA70_ECF"/>
    <property type="match status" value="1"/>
</dbReference>
<reference evidence="9" key="1">
    <citation type="submission" date="2024-06" db="EMBL/GenBank/DDBJ databases">
        <title>Sequencing and assembly of the genome of Dyadobacter sp. strain 676, a symbiont of Cyamopsis tetragonoloba.</title>
        <authorList>
            <person name="Guro P."/>
            <person name="Sazanova A."/>
            <person name="Kuznetsova I."/>
            <person name="Belimov A."/>
            <person name="Safronova V."/>
        </authorList>
    </citation>
    <scope>NUCLEOTIDE SEQUENCE</scope>
    <source>
        <strain evidence="9">676</strain>
    </source>
</reference>
<evidence type="ECO:0000256" key="4">
    <source>
        <dbReference type="ARBA" id="ARBA00023125"/>
    </source>
</evidence>
<dbReference type="GO" id="GO:0016987">
    <property type="term" value="F:sigma factor activity"/>
    <property type="evidence" value="ECO:0007669"/>
    <property type="project" value="UniProtKB-KW"/>
</dbReference>
<dbReference type="Gene3D" id="1.10.10.10">
    <property type="entry name" value="Winged helix-like DNA-binding domain superfamily/Winged helix DNA-binding domain"/>
    <property type="match status" value="1"/>
</dbReference>
<sequence length="207" mass="24294">MQKTHYNTFILQRYSHLTEEELLSLLTEGDRLAFQQLYIAHYRSIFSHALKFTKSTDLAEDITQDVFLKIWESKEMLGGVRHFRSYLLAVCKNMTLNLLARASREASIMDQIVYGAKQFHRDSETQLEQQEYEKLLHEAIEQLPPQRRVIFRLCKIDGKSYEEVATRMGISTGTVNDHIVKGTRAVKEYLRRHNITLLRLIFMALLK</sequence>
<keyword evidence="3 6" id="KW-0731">Sigma factor</keyword>
<dbReference type="InterPro" id="IPR013325">
    <property type="entry name" value="RNA_pol_sigma_r2"/>
</dbReference>
<dbReference type="NCBIfam" id="TIGR02937">
    <property type="entry name" value="sigma70-ECF"/>
    <property type="match status" value="1"/>
</dbReference>
<keyword evidence="5 6" id="KW-0804">Transcription</keyword>
<dbReference type="InterPro" id="IPR039425">
    <property type="entry name" value="RNA_pol_sigma-70-like"/>
</dbReference>
<feature type="domain" description="RNA polymerase sigma-70 region 2" evidence="7">
    <location>
        <begin position="37"/>
        <end position="104"/>
    </location>
</feature>
<dbReference type="AlphaFoldDB" id="A0AAU8FQN1"/>
<dbReference type="Pfam" id="PF04542">
    <property type="entry name" value="Sigma70_r2"/>
    <property type="match status" value="1"/>
</dbReference>
<proteinExistence type="inferred from homology"/>
<evidence type="ECO:0000256" key="6">
    <source>
        <dbReference type="RuleBase" id="RU000716"/>
    </source>
</evidence>
<protein>
    <recommendedName>
        <fullName evidence="6">RNA polymerase sigma factor</fullName>
    </recommendedName>
</protein>
<dbReference type="Gene3D" id="1.10.1740.10">
    <property type="match status" value="1"/>
</dbReference>
<evidence type="ECO:0000256" key="3">
    <source>
        <dbReference type="ARBA" id="ARBA00023082"/>
    </source>
</evidence>
<keyword evidence="2 6" id="KW-0805">Transcription regulation</keyword>
<feature type="domain" description="RNA polymerase sigma factor 70 region 4 type 2" evidence="8">
    <location>
        <begin position="135"/>
        <end position="182"/>
    </location>
</feature>
<dbReference type="SUPFAM" id="SSF88659">
    <property type="entry name" value="Sigma3 and sigma4 domains of RNA polymerase sigma factors"/>
    <property type="match status" value="1"/>
</dbReference>
<dbReference type="InterPro" id="IPR036388">
    <property type="entry name" value="WH-like_DNA-bd_sf"/>
</dbReference>
<dbReference type="GO" id="GO:0006352">
    <property type="term" value="P:DNA-templated transcription initiation"/>
    <property type="evidence" value="ECO:0007669"/>
    <property type="project" value="InterPro"/>
</dbReference>
<evidence type="ECO:0000313" key="9">
    <source>
        <dbReference type="EMBL" id="XCH25705.1"/>
    </source>
</evidence>
<dbReference type="InterPro" id="IPR013249">
    <property type="entry name" value="RNA_pol_sigma70_r4_t2"/>
</dbReference>
<dbReference type="GO" id="GO:0003677">
    <property type="term" value="F:DNA binding"/>
    <property type="evidence" value="ECO:0007669"/>
    <property type="project" value="UniProtKB-KW"/>
</dbReference>
<dbReference type="SUPFAM" id="SSF88946">
    <property type="entry name" value="Sigma2 domain of RNA polymerase sigma factors"/>
    <property type="match status" value="1"/>
</dbReference>